<accession>L1IIA3</accession>
<dbReference type="RefSeq" id="XP_005822936.1">
    <property type="nucleotide sequence ID" value="XM_005822879.1"/>
</dbReference>
<evidence type="ECO:0000256" key="1">
    <source>
        <dbReference type="ARBA" id="ARBA00004325"/>
    </source>
</evidence>
<dbReference type="GO" id="GO:0031966">
    <property type="term" value="C:mitochondrial membrane"/>
    <property type="evidence" value="ECO:0007669"/>
    <property type="project" value="UniProtKB-SubCell"/>
</dbReference>
<reference evidence="10" key="2">
    <citation type="submission" date="2012-11" db="EMBL/GenBank/DDBJ databases">
        <authorList>
            <person name="Kuo A."/>
            <person name="Curtis B.A."/>
            <person name="Tanifuji G."/>
            <person name="Burki F."/>
            <person name="Gruber A."/>
            <person name="Irimia M."/>
            <person name="Maruyama S."/>
            <person name="Arias M.C."/>
            <person name="Ball S.G."/>
            <person name="Gile G.H."/>
            <person name="Hirakawa Y."/>
            <person name="Hopkins J.F."/>
            <person name="Rensing S.A."/>
            <person name="Schmutz J."/>
            <person name="Symeonidi A."/>
            <person name="Elias M."/>
            <person name="Eveleigh R.J."/>
            <person name="Herman E.K."/>
            <person name="Klute M.J."/>
            <person name="Nakayama T."/>
            <person name="Obornik M."/>
            <person name="Reyes-Prieto A."/>
            <person name="Armbrust E.V."/>
            <person name="Aves S.J."/>
            <person name="Beiko R.G."/>
            <person name="Coutinho P."/>
            <person name="Dacks J.B."/>
            <person name="Durnford D.G."/>
            <person name="Fast N.M."/>
            <person name="Green B.R."/>
            <person name="Grisdale C."/>
            <person name="Hempe F."/>
            <person name="Henrissat B."/>
            <person name="Hoppner M.P."/>
            <person name="Ishida K.-I."/>
            <person name="Kim E."/>
            <person name="Koreny L."/>
            <person name="Kroth P.G."/>
            <person name="Liu Y."/>
            <person name="Malik S.-B."/>
            <person name="Maier U.G."/>
            <person name="McRose D."/>
            <person name="Mock T."/>
            <person name="Neilson J.A."/>
            <person name="Onodera N.T."/>
            <person name="Poole A.M."/>
            <person name="Pritham E.J."/>
            <person name="Richards T.A."/>
            <person name="Rocap G."/>
            <person name="Roy S.W."/>
            <person name="Sarai C."/>
            <person name="Schaack S."/>
            <person name="Shirato S."/>
            <person name="Slamovits C.H."/>
            <person name="Spencer D.F."/>
            <person name="Suzuki S."/>
            <person name="Worden A.Z."/>
            <person name="Zauner S."/>
            <person name="Barry K."/>
            <person name="Bell C."/>
            <person name="Bharti A.K."/>
            <person name="Crow J.A."/>
            <person name="Grimwood J."/>
            <person name="Kramer R."/>
            <person name="Lindquist E."/>
            <person name="Lucas S."/>
            <person name="Salamov A."/>
            <person name="McFadden G.I."/>
            <person name="Lane C.E."/>
            <person name="Keeling P.J."/>
            <person name="Gray M.W."/>
            <person name="Grigoriev I.V."/>
            <person name="Archibald J.M."/>
        </authorList>
    </citation>
    <scope>NUCLEOTIDE SEQUENCE</scope>
    <source>
        <strain evidence="10">CCMP2712</strain>
    </source>
</reference>
<dbReference type="Pfam" id="PF04588">
    <property type="entry name" value="HIG_1_N"/>
    <property type="match status" value="1"/>
</dbReference>
<keyword evidence="4" id="KW-0496">Mitochondrion</keyword>
<evidence type="ECO:0000256" key="2">
    <source>
        <dbReference type="ARBA" id="ARBA00022692"/>
    </source>
</evidence>
<proteinExistence type="predicted"/>
<dbReference type="PANTHER" id="PTHR12297:SF3">
    <property type="entry name" value="HIG1 DOMAIN FAMILY MEMBER 1A"/>
    <property type="match status" value="1"/>
</dbReference>
<evidence type="ECO:0000256" key="5">
    <source>
        <dbReference type="ARBA" id="ARBA00023136"/>
    </source>
</evidence>
<dbReference type="KEGG" id="gtt:GUITHDRAFT_146112"/>
<dbReference type="PaxDb" id="55529-EKX35956"/>
<evidence type="ECO:0000256" key="3">
    <source>
        <dbReference type="ARBA" id="ARBA00022989"/>
    </source>
</evidence>
<evidence type="ECO:0000313" key="9">
    <source>
        <dbReference type="EnsemblProtists" id="EKX35956"/>
    </source>
</evidence>
<evidence type="ECO:0000259" key="7">
    <source>
        <dbReference type="PROSITE" id="PS51503"/>
    </source>
</evidence>
<keyword evidence="3 6" id="KW-1133">Transmembrane helix</keyword>
<evidence type="ECO:0000256" key="4">
    <source>
        <dbReference type="ARBA" id="ARBA00023128"/>
    </source>
</evidence>
<comment type="subcellular location">
    <subcellularLocation>
        <location evidence="1">Mitochondrion membrane</location>
    </subcellularLocation>
</comment>
<evidence type="ECO:0000256" key="6">
    <source>
        <dbReference type="SAM" id="Phobius"/>
    </source>
</evidence>
<evidence type="ECO:0000313" key="10">
    <source>
        <dbReference type="Proteomes" id="UP000011087"/>
    </source>
</evidence>
<keyword evidence="2 6" id="KW-0812">Transmembrane</keyword>
<keyword evidence="10" id="KW-1185">Reference proteome</keyword>
<dbReference type="OrthoDB" id="6604018at2759"/>
<protein>
    <recommendedName>
        <fullName evidence="7">HIG1 domain-containing protein</fullName>
    </recommendedName>
</protein>
<sequence>MAVQGKKERTPQVKPVVPSAKEGVQVSELDAFMFKYFGKDSPIIPLGVFTTAIILGSGLVSFNSGDKATSQTFMRARVIAQGITVAAMMASLGVQERQRSLGLL</sequence>
<dbReference type="STRING" id="905079.L1IIA3"/>
<dbReference type="Proteomes" id="UP000011087">
    <property type="component" value="Unassembled WGS sequence"/>
</dbReference>
<dbReference type="InterPro" id="IPR050355">
    <property type="entry name" value="RCF1"/>
</dbReference>
<dbReference type="OMA" id="KLMRAPV"/>
<reference evidence="8 10" key="1">
    <citation type="journal article" date="2012" name="Nature">
        <title>Algal genomes reveal evolutionary mosaicism and the fate of nucleomorphs.</title>
        <authorList>
            <consortium name="DOE Joint Genome Institute"/>
            <person name="Curtis B.A."/>
            <person name="Tanifuji G."/>
            <person name="Burki F."/>
            <person name="Gruber A."/>
            <person name="Irimia M."/>
            <person name="Maruyama S."/>
            <person name="Arias M.C."/>
            <person name="Ball S.G."/>
            <person name="Gile G.H."/>
            <person name="Hirakawa Y."/>
            <person name="Hopkins J.F."/>
            <person name="Kuo A."/>
            <person name="Rensing S.A."/>
            <person name="Schmutz J."/>
            <person name="Symeonidi A."/>
            <person name="Elias M."/>
            <person name="Eveleigh R.J."/>
            <person name="Herman E.K."/>
            <person name="Klute M.J."/>
            <person name="Nakayama T."/>
            <person name="Obornik M."/>
            <person name="Reyes-Prieto A."/>
            <person name="Armbrust E.V."/>
            <person name="Aves S.J."/>
            <person name="Beiko R.G."/>
            <person name="Coutinho P."/>
            <person name="Dacks J.B."/>
            <person name="Durnford D.G."/>
            <person name="Fast N.M."/>
            <person name="Green B.R."/>
            <person name="Grisdale C.J."/>
            <person name="Hempel F."/>
            <person name="Henrissat B."/>
            <person name="Hoppner M.P."/>
            <person name="Ishida K."/>
            <person name="Kim E."/>
            <person name="Koreny L."/>
            <person name="Kroth P.G."/>
            <person name="Liu Y."/>
            <person name="Malik S.B."/>
            <person name="Maier U.G."/>
            <person name="McRose D."/>
            <person name="Mock T."/>
            <person name="Neilson J.A."/>
            <person name="Onodera N.T."/>
            <person name="Poole A.M."/>
            <person name="Pritham E.J."/>
            <person name="Richards T.A."/>
            <person name="Rocap G."/>
            <person name="Roy S.W."/>
            <person name="Sarai C."/>
            <person name="Schaack S."/>
            <person name="Shirato S."/>
            <person name="Slamovits C.H."/>
            <person name="Spencer D.F."/>
            <person name="Suzuki S."/>
            <person name="Worden A.Z."/>
            <person name="Zauner S."/>
            <person name="Barry K."/>
            <person name="Bell C."/>
            <person name="Bharti A.K."/>
            <person name="Crow J.A."/>
            <person name="Grimwood J."/>
            <person name="Kramer R."/>
            <person name="Lindquist E."/>
            <person name="Lucas S."/>
            <person name="Salamov A."/>
            <person name="McFadden G.I."/>
            <person name="Lane C.E."/>
            <person name="Keeling P.J."/>
            <person name="Gray M.W."/>
            <person name="Grigoriev I.V."/>
            <person name="Archibald J.M."/>
        </authorList>
    </citation>
    <scope>NUCLEOTIDE SEQUENCE</scope>
    <source>
        <strain evidence="8 10">CCMP2712</strain>
    </source>
</reference>
<reference evidence="9" key="3">
    <citation type="submission" date="2016-03" db="UniProtKB">
        <authorList>
            <consortium name="EnsemblProtists"/>
        </authorList>
    </citation>
    <scope>IDENTIFICATION</scope>
</reference>
<evidence type="ECO:0000313" key="8">
    <source>
        <dbReference type="EMBL" id="EKX35956.1"/>
    </source>
</evidence>
<keyword evidence="5 6" id="KW-0472">Membrane</keyword>
<feature type="domain" description="HIG1" evidence="7">
    <location>
        <begin position="9"/>
        <end position="104"/>
    </location>
</feature>
<feature type="transmembrane region" description="Helical" evidence="6">
    <location>
        <begin position="43"/>
        <end position="62"/>
    </location>
</feature>
<name>L1IIA3_GUITC</name>
<dbReference type="InterPro" id="IPR007667">
    <property type="entry name" value="Hypoxia_induced_domain"/>
</dbReference>
<dbReference type="Gene3D" id="6.10.140.1320">
    <property type="match status" value="1"/>
</dbReference>
<organism evidence="8">
    <name type="scientific">Guillardia theta (strain CCMP2712)</name>
    <name type="common">Cryptophyte</name>
    <dbReference type="NCBI Taxonomy" id="905079"/>
    <lineage>
        <taxon>Eukaryota</taxon>
        <taxon>Cryptophyceae</taxon>
        <taxon>Pyrenomonadales</taxon>
        <taxon>Geminigeraceae</taxon>
        <taxon>Guillardia</taxon>
    </lineage>
</organism>
<dbReference type="EnsemblProtists" id="EKX35956">
    <property type="protein sequence ID" value="EKX35956"/>
    <property type="gene ID" value="GUITHDRAFT_146112"/>
</dbReference>
<dbReference type="GeneID" id="17292690"/>
<dbReference type="HOGENOM" id="CLU_2255312_0_0_1"/>
<dbReference type="PANTHER" id="PTHR12297">
    <property type="entry name" value="HYPOXIA-INDUCBILE GENE 1 HIG1 -RELATED"/>
    <property type="match status" value="1"/>
</dbReference>
<dbReference type="PROSITE" id="PS51503">
    <property type="entry name" value="HIG1"/>
    <property type="match status" value="1"/>
</dbReference>
<dbReference type="EMBL" id="JH993081">
    <property type="protein sequence ID" value="EKX35956.1"/>
    <property type="molecule type" value="Genomic_DNA"/>
</dbReference>
<gene>
    <name evidence="8" type="ORF">GUITHDRAFT_146112</name>
</gene>
<dbReference type="AlphaFoldDB" id="L1IIA3"/>